<accession>A0A0L0BT76</accession>
<protein>
    <submittedName>
        <fullName evidence="4">Uncharacterized protein</fullName>
    </submittedName>
</protein>
<feature type="repeat" description="ANK" evidence="3">
    <location>
        <begin position="121"/>
        <end position="153"/>
    </location>
</feature>
<dbReference type="PANTHER" id="PTHR24171">
    <property type="entry name" value="ANKYRIN REPEAT DOMAIN-CONTAINING PROTEIN 39-RELATED"/>
    <property type="match status" value="1"/>
</dbReference>
<dbReference type="STRING" id="7375.A0A0L0BT76"/>
<evidence type="ECO:0000256" key="3">
    <source>
        <dbReference type="PROSITE-ProRule" id="PRU00023"/>
    </source>
</evidence>
<dbReference type="OMA" id="CAPLFRH"/>
<sequence>MDYILPNSTQEVPTETRTTLHEYAAKGDDNNLIKLLKSNKSWLWKEPKYGNTPLHEAAAKGYSRCLIILCDVIDHIQIKTKIDLKNNDGFSALHLAAQNGHNQCCRELLKRSASPNICNNYGDTPLHTACRYGHAGVLRILLSAFSNPNIQNNNGDTPLHIACAMGKRKLSKILLQAYSNLQIKNFQNETPFDIAKRKNHHDILHILQSSKLLHLKENVDKCKMNLFSNDLMFSPYGCHLLPETRSIFLTYVEHLPKLSLRTGEQYYFDLAGNLQKGPKCITNKCYCKPLIKHD</sequence>
<organism evidence="4 5">
    <name type="scientific">Lucilia cuprina</name>
    <name type="common">Green bottle fly</name>
    <name type="synonym">Australian sheep blowfly</name>
    <dbReference type="NCBI Taxonomy" id="7375"/>
    <lineage>
        <taxon>Eukaryota</taxon>
        <taxon>Metazoa</taxon>
        <taxon>Ecdysozoa</taxon>
        <taxon>Arthropoda</taxon>
        <taxon>Hexapoda</taxon>
        <taxon>Insecta</taxon>
        <taxon>Pterygota</taxon>
        <taxon>Neoptera</taxon>
        <taxon>Endopterygota</taxon>
        <taxon>Diptera</taxon>
        <taxon>Brachycera</taxon>
        <taxon>Muscomorpha</taxon>
        <taxon>Oestroidea</taxon>
        <taxon>Calliphoridae</taxon>
        <taxon>Luciliinae</taxon>
        <taxon>Lucilia</taxon>
    </lineage>
</organism>
<dbReference type="PANTHER" id="PTHR24171:SF8">
    <property type="entry name" value="BRCA1-ASSOCIATED RING DOMAIN PROTEIN 1"/>
    <property type="match status" value="1"/>
</dbReference>
<name>A0A0L0BT76_LUCCU</name>
<dbReference type="PROSITE" id="PS50088">
    <property type="entry name" value="ANK_REPEAT"/>
    <property type="match status" value="3"/>
</dbReference>
<dbReference type="OrthoDB" id="424503at2759"/>
<evidence type="ECO:0000256" key="1">
    <source>
        <dbReference type="ARBA" id="ARBA00022737"/>
    </source>
</evidence>
<dbReference type="Pfam" id="PF00023">
    <property type="entry name" value="Ank"/>
    <property type="match status" value="1"/>
</dbReference>
<keyword evidence="5" id="KW-1185">Reference proteome</keyword>
<feature type="repeat" description="ANK" evidence="3">
    <location>
        <begin position="88"/>
        <end position="120"/>
    </location>
</feature>
<dbReference type="Gene3D" id="1.25.40.20">
    <property type="entry name" value="Ankyrin repeat-containing domain"/>
    <property type="match status" value="2"/>
</dbReference>
<dbReference type="InterPro" id="IPR036770">
    <property type="entry name" value="Ankyrin_rpt-contain_sf"/>
</dbReference>
<dbReference type="Pfam" id="PF12796">
    <property type="entry name" value="Ank_2"/>
    <property type="match status" value="2"/>
</dbReference>
<dbReference type="SMART" id="SM00248">
    <property type="entry name" value="ANK"/>
    <property type="match status" value="6"/>
</dbReference>
<feature type="repeat" description="ANK" evidence="3">
    <location>
        <begin position="154"/>
        <end position="186"/>
    </location>
</feature>
<comment type="caution">
    <text evidence="4">The sequence shown here is derived from an EMBL/GenBank/DDBJ whole genome shotgun (WGS) entry which is preliminary data.</text>
</comment>
<evidence type="ECO:0000313" key="4">
    <source>
        <dbReference type="EMBL" id="KNC22394.1"/>
    </source>
</evidence>
<dbReference type="PROSITE" id="PS50297">
    <property type="entry name" value="ANK_REP_REGION"/>
    <property type="match status" value="3"/>
</dbReference>
<dbReference type="InterPro" id="IPR002110">
    <property type="entry name" value="Ankyrin_rpt"/>
</dbReference>
<keyword evidence="2 3" id="KW-0040">ANK repeat</keyword>
<proteinExistence type="predicted"/>
<evidence type="ECO:0000256" key="2">
    <source>
        <dbReference type="ARBA" id="ARBA00023043"/>
    </source>
</evidence>
<gene>
    <name evidence="4" type="ORF">FF38_04662</name>
</gene>
<evidence type="ECO:0000313" key="5">
    <source>
        <dbReference type="Proteomes" id="UP000037069"/>
    </source>
</evidence>
<reference evidence="4 5" key="1">
    <citation type="journal article" date="2015" name="Nat. Commun.">
        <title>Lucilia cuprina genome unlocks parasitic fly biology to underpin future interventions.</title>
        <authorList>
            <person name="Anstead C.A."/>
            <person name="Korhonen P.K."/>
            <person name="Young N.D."/>
            <person name="Hall R.S."/>
            <person name="Jex A.R."/>
            <person name="Murali S.C."/>
            <person name="Hughes D.S."/>
            <person name="Lee S.F."/>
            <person name="Perry T."/>
            <person name="Stroehlein A.J."/>
            <person name="Ansell B.R."/>
            <person name="Breugelmans B."/>
            <person name="Hofmann A."/>
            <person name="Qu J."/>
            <person name="Dugan S."/>
            <person name="Lee S.L."/>
            <person name="Chao H."/>
            <person name="Dinh H."/>
            <person name="Han Y."/>
            <person name="Doddapaneni H.V."/>
            <person name="Worley K.C."/>
            <person name="Muzny D.M."/>
            <person name="Ioannidis P."/>
            <person name="Waterhouse R.M."/>
            <person name="Zdobnov E.M."/>
            <person name="James P.J."/>
            <person name="Bagnall N.H."/>
            <person name="Kotze A.C."/>
            <person name="Gibbs R.A."/>
            <person name="Richards S."/>
            <person name="Batterham P."/>
            <person name="Gasser R.B."/>
        </authorList>
    </citation>
    <scope>NUCLEOTIDE SEQUENCE [LARGE SCALE GENOMIC DNA]</scope>
    <source>
        <strain evidence="4 5">LS</strain>
        <tissue evidence="4">Full body</tissue>
    </source>
</reference>
<dbReference type="Proteomes" id="UP000037069">
    <property type="component" value="Unassembled WGS sequence"/>
</dbReference>
<dbReference type="AlphaFoldDB" id="A0A0L0BT76"/>
<keyword evidence="1" id="KW-0677">Repeat</keyword>
<dbReference type="EMBL" id="JRES01001507">
    <property type="protein sequence ID" value="KNC22394.1"/>
    <property type="molecule type" value="Genomic_DNA"/>
</dbReference>
<dbReference type="SUPFAM" id="SSF48403">
    <property type="entry name" value="Ankyrin repeat"/>
    <property type="match status" value="1"/>
</dbReference>